<evidence type="ECO:0000313" key="1">
    <source>
        <dbReference type="EMBL" id="ALH46240.1"/>
    </source>
</evidence>
<reference evidence="1 2" key="1">
    <citation type="journal article" date="2016" name="Genome Announc.">
        <title>Genome Sequences of Pseudomonas oryzihabitans Phage POR1 and Pseudomonas aeruginosa Phage PAE1.</title>
        <authorList>
            <person name="Dyson Z.A."/>
            <person name="Seviour R.J."/>
            <person name="Tucci J."/>
            <person name="Petrovski S."/>
        </authorList>
    </citation>
    <scope>NUCLEOTIDE SEQUENCE [LARGE SCALE GENOMIC DNA]</scope>
</reference>
<evidence type="ECO:0000313" key="2">
    <source>
        <dbReference type="Proteomes" id="UP000225954"/>
    </source>
</evidence>
<dbReference type="EMBL" id="KT716399">
    <property type="protein sequence ID" value="ALH46240.1"/>
    <property type="molecule type" value="Genomic_DNA"/>
</dbReference>
<gene>
    <name evidence="1" type="ORF">POR1_35</name>
</gene>
<proteinExistence type="predicted"/>
<dbReference type="Pfam" id="PF13479">
    <property type="entry name" value="AAA_24"/>
    <property type="match status" value="1"/>
</dbReference>
<protein>
    <submittedName>
        <fullName evidence="1">Putative ATPase</fullName>
    </submittedName>
</protein>
<organism evidence="1 2">
    <name type="scientific">Pseudomonas phage POR1</name>
    <dbReference type="NCBI Taxonomy" id="1718594"/>
    <lineage>
        <taxon>Viruses</taxon>
        <taxon>Duplodnaviria</taxon>
        <taxon>Heunggongvirae</taxon>
        <taxon>Uroviricota</taxon>
        <taxon>Caudoviricetes</taxon>
        <taxon>Porunavirus</taxon>
        <taxon>Porunavirus POR1</taxon>
    </lineage>
</organism>
<dbReference type="Proteomes" id="UP000225954">
    <property type="component" value="Segment"/>
</dbReference>
<accession>A0A0N9SJD0</accession>
<sequence length="227" mass="25727">MALNWFTTDQYQNMHGVKCGIYGAAGVGKTSIIATMPNPFVISIESGMLSLRKYNIHGLIVNTLDDFRDAISWLNSSNEARQFASVGVDSISELAEKILEQKLLSNRDGRKAYGEMQQELTPWIKSLRDLPGRNVVFTFKEEYIKDEMTGAMKWAPSMPGKQLVKDAPYWFDELFRAQVFVDPNTGIRQHMLQCQRISPDDVKDRSGVLEVWEQPNLSAIFQKIATS</sequence>
<keyword evidence="2" id="KW-1185">Reference proteome</keyword>
<name>A0A0N9SJD0_9CAUD</name>